<proteinExistence type="predicted"/>
<name>A0ABV6P5E6_9ACTN</name>
<reference evidence="1 2" key="1">
    <citation type="submission" date="2024-09" db="EMBL/GenBank/DDBJ databases">
        <authorList>
            <person name="Sun Q."/>
            <person name="Mori K."/>
        </authorList>
    </citation>
    <scope>NUCLEOTIDE SEQUENCE [LARGE SCALE GENOMIC DNA]</scope>
    <source>
        <strain evidence="1 2">TBRC 2205</strain>
    </source>
</reference>
<dbReference type="EMBL" id="JBHLUE010000034">
    <property type="protein sequence ID" value="MFC0568220.1"/>
    <property type="molecule type" value="Genomic_DNA"/>
</dbReference>
<sequence length="96" mass="10390">MAAGTGRTRPALGLPTAWPHIPVRAGGVRFGHQSKLSALYPRRALAVLDDQFGGKDPTTADQRSADGAPTVLHPVDPYHGLRRADVDTVLTWLRRL</sequence>
<dbReference type="RefSeq" id="WP_377343688.1">
    <property type="nucleotide sequence ID" value="NZ_JBHLUE010000034.1"/>
</dbReference>
<protein>
    <recommendedName>
        <fullName evidence="3">Cytochrome c domain-containing protein</fullName>
    </recommendedName>
</protein>
<keyword evidence="2" id="KW-1185">Reference proteome</keyword>
<evidence type="ECO:0008006" key="3">
    <source>
        <dbReference type="Google" id="ProtNLM"/>
    </source>
</evidence>
<comment type="caution">
    <text evidence="1">The sequence shown here is derived from an EMBL/GenBank/DDBJ whole genome shotgun (WGS) entry which is preliminary data.</text>
</comment>
<organism evidence="1 2">
    <name type="scientific">Plantactinospora siamensis</name>
    <dbReference type="NCBI Taxonomy" id="555372"/>
    <lineage>
        <taxon>Bacteria</taxon>
        <taxon>Bacillati</taxon>
        <taxon>Actinomycetota</taxon>
        <taxon>Actinomycetes</taxon>
        <taxon>Micromonosporales</taxon>
        <taxon>Micromonosporaceae</taxon>
        <taxon>Plantactinospora</taxon>
    </lineage>
</organism>
<accession>A0ABV6P5E6</accession>
<evidence type="ECO:0000313" key="1">
    <source>
        <dbReference type="EMBL" id="MFC0568220.1"/>
    </source>
</evidence>
<dbReference type="Proteomes" id="UP001589894">
    <property type="component" value="Unassembled WGS sequence"/>
</dbReference>
<gene>
    <name evidence="1" type="ORF">ACFFHU_29285</name>
</gene>
<evidence type="ECO:0000313" key="2">
    <source>
        <dbReference type="Proteomes" id="UP001589894"/>
    </source>
</evidence>